<dbReference type="InterPro" id="IPR011051">
    <property type="entry name" value="RmlC_Cupin_sf"/>
</dbReference>
<comment type="caution">
    <text evidence="3">The sequence shown here is derived from an EMBL/GenBank/DDBJ whole genome shotgun (WGS) entry which is preliminary data.</text>
</comment>
<keyword evidence="1" id="KW-0732">Signal</keyword>
<dbReference type="AlphaFoldDB" id="A0A6A8A289"/>
<protein>
    <submittedName>
        <fullName evidence="3">Cupin domain-containing protein</fullName>
    </submittedName>
</protein>
<dbReference type="Pfam" id="PF07883">
    <property type="entry name" value="Cupin_2"/>
    <property type="match status" value="1"/>
</dbReference>
<gene>
    <name evidence="3" type="ORF">GHK45_32175</name>
</gene>
<evidence type="ECO:0000256" key="1">
    <source>
        <dbReference type="SAM" id="SignalP"/>
    </source>
</evidence>
<evidence type="ECO:0000259" key="2">
    <source>
        <dbReference type="Pfam" id="PF07883"/>
    </source>
</evidence>
<dbReference type="RefSeq" id="WP_153318978.1">
    <property type="nucleotide sequence ID" value="NZ_CP136276.1"/>
</dbReference>
<dbReference type="InterPro" id="IPR013096">
    <property type="entry name" value="Cupin_2"/>
</dbReference>
<dbReference type="Gene3D" id="2.60.120.10">
    <property type="entry name" value="Jelly Rolls"/>
    <property type="match status" value="1"/>
</dbReference>
<sequence>MKISRPLAAALLIVGSGLALPAANAQQPGFHRTDLLQEDISAPGREVVQVRVDFDPGAVSVKHNHPGEEIAYVLEGTLEYQLEGRPPVTLHAGQALFIPDGVAHVAKNVGGGKASELATYIVKKGEPIFVPVK</sequence>
<dbReference type="CDD" id="cd02235">
    <property type="entry name" value="cupin_BLL4011-like"/>
    <property type="match status" value="1"/>
</dbReference>
<accession>A0A6A8A289</accession>
<proteinExistence type="predicted"/>
<dbReference type="EMBL" id="WISP01000210">
    <property type="protein sequence ID" value="MQW08221.1"/>
    <property type="molecule type" value="Genomic_DNA"/>
</dbReference>
<dbReference type="PANTHER" id="PTHR38599:SF1">
    <property type="entry name" value="CUPIN DOMAIN PROTEIN (AFU_ORTHOLOGUE AFUA_3G13620)"/>
    <property type="match status" value="1"/>
</dbReference>
<dbReference type="SUPFAM" id="SSF51182">
    <property type="entry name" value="RmlC-like cupins"/>
    <property type="match status" value="1"/>
</dbReference>
<dbReference type="InterPro" id="IPR014710">
    <property type="entry name" value="RmlC-like_jellyroll"/>
</dbReference>
<name>A0A6A8A289_RHIML</name>
<reference evidence="3" key="1">
    <citation type="journal article" date="2013" name="Genome Biol.">
        <title>Comparative genomics of the core and accessory genomes of 48 Sinorhizobium strains comprising five genospecies.</title>
        <authorList>
            <person name="Sugawara M."/>
            <person name="Epstein B."/>
            <person name="Badgley B.D."/>
            <person name="Unno T."/>
            <person name="Xu L."/>
            <person name="Reese J."/>
            <person name="Gyaneshwar P."/>
            <person name="Denny R."/>
            <person name="Mudge J."/>
            <person name="Bharti A.K."/>
            <person name="Farmer A.D."/>
            <person name="May G.D."/>
            <person name="Woodward J.E."/>
            <person name="Medigue C."/>
            <person name="Vallenet D."/>
            <person name="Lajus A."/>
            <person name="Rouy Z."/>
            <person name="Martinez-Vaz B."/>
            <person name="Tiffin P."/>
            <person name="Young N.D."/>
            <person name="Sadowsky M.J."/>
        </authorList>
    </citation>
    <scope>NUCLEOTIDE SEQUENCE</scope>
    <source>
        <strain evidence="3">M30</strain>
    </source>
</reference>
<feature type="signal peptide" evidence="1">
    <location>
        <begin position="1"/>
        <end position="25"/>
    </location>
</feature>
<feature type="chain" id="PRO_5025481579" evidence="1">
    <location>
        <begin position="26"/>
        <end position="133"/>
    </location>
</feature>
<organism evidence="3">
    <name type="scientific">Rhizobium meliloti</name>
    <name type="common">Ensifer meliloti</name>
    <name type="synonym">Sinorhizobium meliloti</name>
    <dbReference type="NCBI Taxonomy" id="382"/>
    <lineage>
        <taxon>Bacteria</taxon>
        <taxon>Pseudomonadati</taxon>
        <taxon>Pseudomonadota</taxon>
        <taxon>Alphaproteobacteria</taxon>
        <taxon>Hyphomicrobiales</taxon>
        <taxon>Rhizobiaceae</taxon>
        <taxon>Sinorhizobium/Ensifer group</taxon>
        <taxon>Sinorhizobium</taxon>
    </lineage>
</organism>
<evidence type="ECO:0000313" key="3">
    <source>
        <dbReference type="EMBL" id="MQW08221.1"/>
    </source>
</evidence>
<dbReference type="PANTHER" id="PTHR38599">
    <property type="entry name" value="CUPIN DOMAIN PROTEIN (AFU_ORTHOLOGUE AFUA_3G13620)"/>
    <property type="match status" value="1"/>
</dbReference>
<feature type="domain" description="Cupin type-2" evidence="2">
    <location>
        <begin position="51"/>
        <end position="115"/>
    </location>
</feature>